<protein>
    <submittedName>
        <fullName evidence="1">Uncharacterized protein</fullName>
    </submittedName>
</protein>
<accession>A0ACC2JV23</accession>
<sequence length="200" mass="22113">MDTSNQLSQQWRNPRDILSLLLLIGGDIVQKAIAQLFGVYVEPGRGGPRIYLTPVAFSFGWVGYAVTSLASVVGDKQLMPSNPDTNSIVINCDNGYSRINRSWLLGRILRDQELGVEVNPGPEVAKLKDWGNQNTTGVAQRDPMRISLRIDIFELEGEARPVIDHVWLLGWLTIAVQLGVSIIPWVLYGDWAVFLVTGVG</sequence>
<organism evidence="1 2">
    <name type="scientific">Lasiodiplodia mahajangana</name>
    <dbReference type="NCBI Taxonomy" id="1108764"/>
    <lineage>
        <taxon>Eukaryota</taxon>
        <taxon>Fungi</taxon>
        <taxon>Dikarya</taxon>
        <taxon>Ascomycota</taxon>
        <taxon>Pezizomycotina</taxon>
        <taxon>Dothideomycetes</taxon>
        <taxon>Dothideomycetes incertae sedis</taxon>
        <taxon>Botryosphaeriales</taxon>
        <taxon>Botryosphaeriaceae</taxon>
        <taxon>Lasiodiplodia</taxon>
    </lineage>
</organism>
<dbReference type="EMBL" id="JAPUUL010000313">
    <property type="protein sequence ID" value="KAJ8131321.1"/>
    <property type="molecule type" value="Genomic_DNA"/>
</dbReference>
<evidence type="ECO:0000313" key="1">
    <source>
        <dbReference type="EMBL" id="KAJ8131321.1"/>
    </source>
</evidence>
<reference evidence="1" key="1">
    <citation type="submission" date="2022-12" db="EMBL/GenBank/DDBJ databases">
        <title>Genome Sequence of Lasiodiplodia mahajangana.</title>
        <authorList>
            <person name="Buettner E."/>
        </authorList>
    </citation>
    <scope>NUCLEOTIDE SEQUENCE</scope>
    <source>
        <strain evidence="1">VT137</strain>
    </source>
</reference>
<keyword evidence="2" id="KW-1185">Reference proteome</keyword>
<evidence type="ECO:0000313" key="2">
    <source>
        <dbReference type="Proteomes" id="UP001153332"/>
    </source>
</evidence>
<comment type="caution">
    <text evidence="1">The sequence shown here is derived from an EMBL/GenBank/DDBJ whole genome shotgun (WGS) entry which is preliminary data.</text>
</comment>
<proteinExistence type="predicted"/>
<name>A0ACC2JV23_9PEZI</name>
<gene>
    <name evidence="1" type="ORF">O1611_g2310</name>
</gene>
<dbReference type="Proteomes" id="UP001153332">
    <property type="component" value="Unassembled WGS sequence"/>
</dbReference>